<name>A0A2M4B225_9DIPT</name>
<organism evidence="1">
    <name type="scientific">Anopheles triannulatus</name>
    <dbReference type="NCBI Taxonomy" id="58253"/>
    <lineage>
        <taxon>Eukaryota</taxon>
        <taxon>Metazoa</taxon>
        <taxon>Ecdysozoa</taxon>
        <taxon>Arthropoda</taxon>
        <taxon>Hexapoda</taxon>
        <taxon>Insecta</taxon>
        <taxon>Pterygota</taxon>
        <taxon>Neoptera</taxon>
        <taxon>Endopterygota</taxon>
        <taxon>Diptera</taxon>
        <taxon>Nematocera</taxon>
        <taxon>Culicoidea</taxon>
        <taxon>Culicidae</taxon>
        <taxon>Anophelinae</taxon>
        <taxon>Anopheles</taxon>
    </lineage>
</organism>
<dbReference type="AlphaFoldDB" id="A0A2M4B225"/>
<proteinExistence type="predicted"/>
<dbReference type="EMBL" id="GGFK01013745">
    <property type="protein sequence ID" value="MBW47066.1"/>
    <property type="molecule type" value="Transcribed_RNA"/>
</dbReference>
<reference evidence="1" key="1">
    <citation type="submission" date="2018-01" db="EMBL/GenBank/DDBJ databases">
        <title>An insight into the sialome of Amazonian anophelines.</title>
        <authorList>
            <person name="Ribeiro J.M."/>
            <person name="Scarpassa V."/>
            <person name="Calvo E."/>
        </authorList>
    </citation>
    <scope>NUCLEOTIDE SEQUENCE</scope>
    <source>
        <tissue evidence="1">Salivary glands</tissue>
    </source>
</reference>
<sequence>MFARFPFKLLRLELRYHAFVLFFELCPFGVGQRLGAVGYQIAKIERSLLWECFRTTFFCRNFRFRWLSHRLLGVTLSGYRNSRPKIFS</sequence>
<protein>
    <submittedName>
        <fullName evidence="1">Putative secreted protein</fullName>
    </submittedName>
</protein>
<evidence type="ECO:0000313" key="1">
    <source>
        <dbReference type="EMBL" id="MBW47066.1"/>
    </source>
</evidence>
<accession>A0A2M4B225</accession>